<dbReference type="GO" id="GO:0005886">
    <property type="term" value="C:plasma membrane"/>
    <property type="evidence" value="ECO:0007669"/>
    <property type="project" value="UniProtKB-SubCell"/>
</dbReference>
<dbReference type="PROSITE" id="PS50885">
    <property type="entry name" value="HAMP"/>
    <property type="match status" value="1"/>
</dbReference>
<dbReference type="PROSITE" id="PS50112">
    <property type="entry name" value="PAS"/>
    <property type="match status" value="1"/>
</dbReference>
<dbReference type="Gene3D" id="3.30.565.10">
    <property type="entry name" value="Histidine kinase-like ATPase, C-terminal domain"/>
    <property type="match status" value="1"/>
</dbReference>
<dbReference type="InterPro" id="IPR035965">
    <property type="entry name" value="PAS-like_dom_sf"/>
</dbReference>
<evidence type="ECO:0000256" key="10">
    <source>
        <dbReference type="ARBA" id="ARBA00022840"/>
    </source>
</evidence>
<dbReference type="EC" id="2.7.13.3" evidence="3"/>
<dbReference type="SUPFAM" id="SSF158472">
    <property type="entry name" value="HAMP domain-like"/>
    <property type="match status" value="1"/>
</dbReference>
<dbReference type="SMART" id="SM00388">
    <property type="entry name" value="HisKA"/>
    <property type="match status" value="1"/>
</dbReference>
<dbReference type="InterPro" id="IPR003660">
    <property type="entry name" value="HAMP_dom"/>
</dbReference>
<dbReference type="SMART" id="SM00091">
    <property type="entry name" value="PAS"/>
    <property type="match status" value="1"/>
</dbReference>
<dbReference type="SUPFAM" id="SSF47384">
    <property type="entry name" value="Homodimeric domain of signal transducing histidine kinase"/>
    <property type="match status" value="1"/>
</dbReference>
<dbReference type="AlphaFoldDB" id="A0A4Q0MLZ5"/>
<feature type="compositionally biased region" description="Polar residues" evidence="14">
    <location>
        <begin position="1"/>
        <end position="11"/>
    </location>
</feature>
<feature type="domain" description="PAS" evidence="17">
    <location>
        <begin position="423"/>
        <end position="468"/>
    </location>
</feature>
<dbReference type="Pfam" id="PF00989">
    <property type="entry name" value="PAS"/>
    <property type="match status" value="1"/>
</dbReference>
<feature type="transmembrane region" description="Helical" evidence="15">
    <location>
        <begin position="334"/>
        <end position="356"/>
    </location>
</feature>
<dbReference type="PRINTS" id="PR00344">
    <property type="entry name" value="BCTRLSENSOR"/>
</dbReference>
<keyword evidence="9 19" id="KW-0418">Kinase</keyword>
<evidence type="ECO:0000256" key="6">
    <source>
        <dbReference type="ARBA" id="ARBA00022679"/>
    </source>
</evidence>
<dbReference type="Pfam" id="PF00672">
    <property type="entry name" value="HAMP"/>
    <property type="match status" value="1"/>
</dbReference>
<name>A0A4Q0MLZ5_9HYPH</name>
<feature type="region of interest" description="Disordered" evidence="14">
    <location>
        <begin position="1"/>
        <end position="53"/>
    </location>
</feature>
<dbReference type="Proteomes" id="UP000289708">
    <property type="component" value="Unassembled WGS sequence"/>
</dbReference>
<keyword evidence="8" id="KW-0547">Nucleotide-binding</keyword>
<dbReference type="Gene3D" id="1.10.287.130">
    <property type="match status" value="1"/>
</dbReference>
<dbReference type="OrthoDB" id="9776727at2"/>
<dbReference type="PANTHER" id="PTHR43065">
    <property type="entry name" value="SENSOR HISTIDINE KINASE"/>
    <property type="match status" value="1"/>
</dbReference>
<dbReference type="Gene3D" id="3.30.450.20">
    <property type="entry name" value="PAS domain"/>
    <property type="match status" value="1"/>
</dbReference>
<dbReference type="PROSITE" id="PS50109">
    <property type="entry name" value="HIS_KIN"/>
    <property type="match status" value="1"/>
</dbReference>
<evidence type="ECO:0000313" key="19">
    <source>
        <dbReference type="EMBL" id="RXF74738.1"/>
    </source>
</evidence>
<evidence type="ECO:0000313" key="20">
    <source>
        <dbReference type="Proteomes" id="UP000289708"/>
    </source>
</evidence>
<dbReference type="CDD" id="cd06225">
    <property type="entry name" value="HAMP"/>
    <property type="match status" value="1"/>
</dbReference>
<comment type="caution">
    <text evidence="19">The sequence shown here is derived from an EMBL/GenBank/DDBJ whole genome shotgun (WGS) entry which is preliminary data.</text>
</comment>
<dbReference type="InterPro" id="IPR013767">
    <property type="entry name" value="PAS_fold"/>
</dbReference>
<evidence type="ECO:0000256" key="7">
    <source>
        <dbReference type="ARBA" id="ARBA00022692"/>
    </source>
</evidence>
<dbReference type="SUPFAM" id="SSF55874">
    <property type="entry name" value="ATPase domain of HSP90 chaperone/DNA topoisomerase II/histidine kinase"/>
    <property type="match status" value="1"/>
</dbReference>
<dbReference type="EMBL" id="RYFI01000003">
    <property type="protein sequence ID" value="RXF74738.1"/>
    <property type="molecule type" value="Genomic_DNA"/>
</dbReference>
<evidence type="ECO:0000256" key="8">
    <source>
        <dbReference type="ARBA" id="ARBA00022741"/>
    </source>
</evidence>
<dbReference type="Pfam" id="PF19312">
    <property type="entry name" value="NtrY_N"/>
    <property type="match status" value="1"/>
</dbReference>
<dbReference type="InterPro" id="IPR005467">
    <property type="entry name" value="His_kinase_dom"/>
</dbReference>
<evidence type="ECO:0000259" key="16">
    <source>
        <dbReference type="PROSITE" id="PS50109"/>
    </source>
</evidence>
<dbReference type="InterPro" id="IPR036097">
    <property type="entry name" value="HisK_dim/P_sf"/>
</dbReference>
<dbReference type="FunFam" id="1.10.287.130:FF:000107">
    <property type="entry name" value="Sensor histidine kinase YycG"/>
    <property type="match status" value="1"/>
</dbReference>
<dbReference type="InterPro" id="IPR017232">
    <property type="entry name" value="NtrY"/>
</dbReference>
<feature type="transmembrane region" description="Helical" evidence="15">
    <location>
        <begin position="134"/>
        <end position="157"/>
    </location>
</feature>
<feature type="domain" description="HAMP" evidence="18">
    <location>
        <begin position="357"/>
        <end position="411"/>
    </location>
</feature>
<keyword evidence="6" id="KW-0808">Transferase</keyword>
<keyword evidence="11 15" id="KW-1133">Transmembrane helix</keyword>
<keyword evidence="10" id="KW-0067">ATP-binding</keyword>
<organism evidence="19 20">
    <name type="scientific">Hansschlegelia zhihuaiae</name>
    <dbReference type="NCBI Taxonomy" id="405005"/>
    <lineage>
        <taxon>Bacteria</taxon>
        <taxon>Pseudomonadati</taxon>
        <taxon>Pseudomonadota</taxon>
        <taxon>Alphaproteobacteria</taxon>
        <taxon>Hyphomicrobiales</taxon>
        <taxon>Methylopilaceae</taxon>
        <taxon>Hansschlegelia</taxon>
    </lineage>
</organism>
<dbReference type="InterPro" id="IPR003594">
    <property type="entry name" value="HATPase_dom"/>
</dbReference>
<sequence length="785" mass="85252">MAASSNASRDSSCGGASRLGAGSKPASVLRPPRSFVSDENASPAASELPHTRERRGPGVVGPLAVIAALISALVTFMILTGRADIEPTEETSRIAVFVNGGFVALLLVIIVWEIRGFVMARWRAQAGSQLHGRLVALFSIVAVAPAALLAVFALITIDKGFDSFFSTRVREIVDNSLVVARAYLNEHARSIRGEILAMANDVNRARPLFDRDRERFAEFFTAQATIRGLPEAQLVRPSDMSVVERAKIQIGRDFPKPPAPDIESAPTDEPILLAPGKQNAIGAVLKLSGYDDLVLFVARPVDPRANSYMRLVEQGSEEYNALTLRRPRIQATFALLYVLLSLSLLLAAIWLGLAFANRLVSPIRRLITAADQVSQGDLYVQVPLGKKADGDLGALGETFNKMTAELRTQRNKLVEAAEQMDSRRRFTEAMLAGVSAGVIGIDHSGRVTLMNRSAERLIGEPEQTLLGKPLRDAAPEFAPLIDAALGRSQRLVQGQITILRAARERNLNVRFTTETSAADEHGYVVTLDDITELVSAQRTSAWADVARRIAHEIKNPLTPIQLSAERIRRKYGKVIVEEREIFDQCTDTIIRQVDDIKRMVDEFSSFARMPKPTIEEEDLASVVKQGVFMMRVGYPDIRIEATGVDSIVPAKFDRRLISQAVTNIVKNATEAVHAAPENANGGGRIDVSVRREGDIAVIEVTDNGAGLPVENRQRLLEPYMTTREKGTGLGLAIVGKIMEEHGGGVELLDSPAVATGGRGATVRLWFQARSPSAQTVVPADAAPAA</sequence>
<gene>
    <name evidence="19" type="ORF">EK403_04995</name>
</gene>
<proteinExistence type="predicted"/>
<evidence type="ECO:0000256" key="11">
    <source>
        <dbReference type="ARBA" id="ARBA00022989"/>
    </source>
</evidence>
<dbReference type="SMART" id="SM00387">
    <property type="entry name" value="HATPase_c"/>
    <property type="match status" value="1"/>
</dbReference>
<feature type="transmembrane region" description="Helical" evidence="15">
    <location>
        <begin position="59"/>
        <end position="82"/>
    </location>
</feature>
<dbReference type="PIRSF" id="PIRSF037532">
    <property type="entry name" value="STHK_NtrY"/>
    <property type="match status" value="1"/>
</dbReference>
<keyword evidence="13 15" id="KW-0472">Membrane</keyword>
<evidence type="ECO:0000256" key="12">
    <source>
        <dbReference type="ARBA" id="ARBA00023012"/>
    </source>
</evidence>
<evidence type="ECO:0000259" key="17">
    <source>
        <dbReference type="PROSITE" id="PS50112"/>
    </source>
</evidence>
<evidence type="ECO:0000256" key="13">
    <source>
        <dbReference type="ARBA" id="ARBA00023136"/>
    </source>
</evidence>
<keyword evidence="20" id="KW-1185">Reference proteome</keyword>
<keyword evidence="7 15" id="KW-0812">Transmembrane</keyword>
<dbReference type="CDD" id="cd00082">
    <property type="entry name" value="HisKA"/>
    <property type="match status" value="1"/>
</dbReference>
<dbReference type="InterPro" id="IPR003661">
    <property type="entry name" value="HisK_dim/P_dom"/>
</dbReference>
<dbReference type="Pfam" id="PF02518">
    <property type="entry name" value="HATPase_c"/>
    <property type="match status" value="1"/>
</dbReference>
<dbReference type="SUPFAM" id="SSF55785">
    <property type="entry name" value="PYP-like sensor domain (PAS domain)"/>
    <property type="match status" value="1"/>
</dbReference>
<dbReference type="SMART" id="SM00304">
    <property type="entry name" value="HAMP"/>
    <property type="match status" value="1"/>
</dbReference>
<dbReference type="Pfam" id="PF00512">
    <property type="entry name" value="HisKA"/>
    <property type="match status" value="1"/>
</dbReference>
<dbReference type="NCBIfam" id="TIGR00229">
    <property type="entry name" value="sensory_box"/>
    <property type="match status" value="1"/>
</dbReference>
<feature type="transmembrane region" description="Helical" evidence="15">
    <location>
        <begin position="94"/>
        <end position="114"/>
    </location>
</feature>
<dbReference type="InterPro" id="IPR004358">
    <property type="entry name" value="Sig_transdc_His_kin-like_C"/>
</dbReference>
<dbReference type="CDD" id="cd00130">
    <property type="entry name" value="PAS"/>
    <property type="match status" value="1"/>
</dbReference>
<dbReference type="Gene3D" id="6.10.340.10">
    <property type="match status" value="1"/>
</dbReference>
<dbReference type="InterPro" id="IPR045671">
    <property type="entry name" value="NtrY-like_N"/>
</dbReference>
<dbReference type="PANTHER" id="PTHR43065:SF10">
    <property type="entry name" value="PEROXIDE STRESS-ACTIVATED HISTIDINE KINASE MAK3"/>
    <property type="match status" value="1"/>
</dbReference>
<dbReference type="InterPro" id="IPR036890">
    <property type="entry name" value="HATPase_C_sf"/>
</dbReference>
<evidence type="ECO:0000256" key="15">
    <source>
        <dbReference type="SAM" id="Phobius"/>
    </source>
</evidence>
<accession>A0A4Q0MLZ5</accession>
<dbReference type="GO" id="GO:0006355">
    <property type="term" value="P:regulation of DNA-templated transcription"/>
    <property type="evidence" value="ECO:0007669"/>
    <property type="project" value="InterPro"/>
</dbReference>
<evidence type="ECO:0000256" key="3">
    <source>
        <dbReference type="ARBA" id="ARBA00012438"/>
    </source>
</evidence>
<evidence type="ECO:0000256" key="2">
    <source>
        <dbReference type="ARBA" id="ARBA00004651"/>
    </source>
</evidence>
<dbReference type="GO" id="GO:0000155">
    <property type="term" value="F:phosphorelay sensor kinase activity"/>
    <property type="evidence" value="ECO:0007669"/>
    <property type="project" value="InterPro"/>
</dbReference>
<evidence type="ECO:0000256" key="5">
    <source>
        <dbReference type="ARBA" id="ARBA00022553"/>
    </source>
</evidence>
<keyword evidence="4" id="KW-1003">Cell membrane</keyword>
<protein>
    <recommendedName>
        <fullName evidence="3">histidine kinase</fullName>
        <ecNumber evidence="3">2.7.13.3</ecNumber>
    </recommendedName>
</protein>
<comment type="catalytic activity">
    <reaction evidence="1">
        <text>ATP + protein L-histidine = ADP + protein N-phospho-L-histidine.</text>
        <dbReference type="EC" id="2.7.13.3"/>
    </reaction>
</comment>
<evidence type="ECO:0000256" key="14">
    <source>
        <dbReference type="SAM" id="MobiDB-lite"/>
    </source>
</evidence>
<comment type="subcellular location">
    <subcellularLocation>
        <location evidence="2">Cell membrane</location>
        <topology evidence="2">Multi-pass membrane protein</topology>
    </subcellularLocation>
</comment>
<evidence type="ECO:0000256" key="1">
    <source>
        <dbReference type="ARBA" id="ARBA00000085"/>
    </source>
</evidence>
<dbReference type="GO" id="GO:0005524">
    <property type="term" value="F:ATP binding"/>
    <property type="evidence" value="ECO:0007669"/>
    <property type="project" value="UniProtKB-KW"/>
</dbReference>
<keyword evidence="5" id="KW-0597">Phosphoprotein</keyword>
<keyword evidence="12" id="KW-0902">Two-component regulatory system</keyword>
<dbReference type="InterPro" id="IPR000014">
    <property type="entry name" value="PAS"/>
</dbReference>
<evidence type="ECO:0000256" key="9">
    <source>
        <dbReference type="ARBA" id="ARBA00022777"/>
    </source>
</evidence>
<evidence type="ECO:0000256" key="4">
    <source>
        <dbReference type="ARBA" id="ARBA00022475"/>
    </source>
</evidence>
<feature type="domain" description="Histidine kinase" evidence="16">
    <location>
        <begin position="548"/>
        <end position="770"/>
    </location>
</feature>
<reference evidence="19 20" key="1">
    <citation type="submission" date="2018-12" db="EMBL/GenBank/DDBJ databases">
        <title>bacterium Hansschlegelia zhihuaiae S113.</title>
        <authorList>
            <person name="He J."/>
        </authorList>
    </citation>
    <scope>NUCLEOTIDE SEQUENCE [LARGE SCALE GENOMIC DNA]</scope>
    <source>
        <strain evidence="19 20">S 113</strain>
    </source>
</reference>
<evidence type="ECO:0000259" key="18">
    <source>
        <dbReference type="PROSITE" id="PS50885"/>
    </source>
</evidence>